<evidence type="ECO:0000313" key="14">
    <source>
        <dbReference type="EMBL" id="EOB13766.1"/>
    </source>
</evidence>
<organism evidence="14 15">
    <name type="scientific">Nosema bombycis (strain CQ1 / CVCC 102059)</name>
    <name type="common">Microsporidian parasite</name>
    <name type="synonym">Pebrine of silkworm</name>
    <dbReference type="NCBI Taxonomy" id="578461"/>
    <lineage>
        <taxon>Eukaryota</taxon>
        <taxon>Fungi</taxon>
        <taxon>Fungi incertae sedis</taxon>
        <taxon>Microsporidia</taxon>
        <taxon>Nosematidae</taxon>
        <taxon>Nosema</taxon>
    </lineage>
</organism>
<accession>R0KSM4</accession>
<evidence type="ECO:0000256" key="3">
    <source>
        <dbReference type="ARBA" id="ARBA00004838"/>
    </source>
</evidence>
<evidence type="ECO:0000256" key="13">
    <source>
        <dbReference type="RuleBase" id="RU000696"/>
    </source>
</evidence>
<evidence type="ECO:0000256" key="6">
    <source>
        <dbReference type="ARBA" id="ARBA00022679"/>
    </source>
</evidence>
<evidence type="ECO:0000256" key="7">
    <source>
        <dbReference type="ARBA" id="ARBA00022741"/>
    </source>
</evidence>
<dbReference type="Gene3D" id="3.40.50.1260">
    <property type="entry name" value="Phosphoglycerate kinase, N-terminal domain"/>
    <property type="match status" value="2"/>
</dbReference>
<dbReference type="Proteomes" id="UP000016927">
    <property type="component" value="Unassembled WGS sequence"/>
</dbReference>
<gene>
    <name evidence="14" type="primary">PGK</name>
    <name evidence="14" type="ORF">NBO_60g0022</name>
</gene>
<keyword evidence="10" id="KW-0460">Magnesium</keyword>
<proteinExistence type="inferred from homology"/>
<dbReference type="EMBL" id="KB908968">
    <property type="protein sequence ID" value="EOB13766.1"/>
    <property type="molecule type" value="Genomic_DNA"/>
</dbReference>
<keyword evidence="8 12" id="KW-0418">Kinase</keyword>
<dbReference type="InterPro" id="IPR015824">
    <property type="entry name" value="Phosphoglycerate_kinase_N"/>
</dbReference>
<dbReference type="PANTHER" id="PTHR11406:SF23">
    <property type="entry name" value="PHOSPHOGLYCERATE KINASE 1, CHLOROPLASTIC-RELATED"/>
    <property type="match status" value="1"/>
</dbReference>
<protein>
    <recommendedName>
        <fullName evidence="5 12">Phosphoglycerate kinase</fullName>
        <ecNumber evidence="5 12">2.7.2.3</ecNumber>
    </recommendedName>
</protein>
<comment type="subunit">
    <text evidence="13">Monomer.</text>
</comment>
<reference evidence="14 15" key="1">
    <citation type="journal article" date="2013" name="BMC Genomics">
        <title>Comparative genomics of parasitic silkworm microsporidia reveal an association between genome expansion and host adaptation.</title>
        <authorList>
            <person name="Pan G."/>
            <person name="Xu J."/>
            <person name="Li T."/>
            <person name="Xia Q."/>
            <person name="Liu S.L."/>
            <person name="Zhang G."/>
            <person name="Li S."/>
            <person name="Li C."/>
            <person name="Liu H."/>
            <person name="Yang L."/>
            <person name="Liu T."/>
            <person name="Zhang X."/>
            <person name="Wu Z."/>
            <person name="Fan W."/>
            <person name="Dang X."/>
            <person name="Xiang H."/>
            <person name="Tao M."/>
            <person name="Li Y."/>
            <person name="Hu J."/>
            <person name="Li Z."/>
            <person name="Lin L."/>
            <person name="Luo J."/>
            <person name="Geng L."/>
            <person name="Wang L."/>
            <person name="Long M."/>
            <person name="Wan Y."/>
            <person name="He N."/>
            <person name="Zhang Z."/>
            <person name="Lu C."/>
            <person name="Keeling P.J."/>
            <person name="Wang J."/>
            <person name="Xiang Z."/>
            <person name="Zhou Z."/>
        </authorList>
    </citation>
    <scope>NUCLEOTIDE SEQUENCE [LARGE SCALE GENOMIC DNA]</scope>
    <source>
        <strain evidence="15">CQ1 / CVCC 102059</strain>
    </source>
</reference>
<dbReference type="SUPFAM" id="SSF53748">
    <property type="entry name" value="Phosphoglycerate kinase"/>
    <property type="match status" value="1"/>
</dbReference>
<evidence type="ECO:0000256" key="12">
    <source>
        <dbReference type="RuleBase" id="RU000532"/>
    </source>
</evidence>
<dbReference type="GO" id="GO:0005829">
    <property type="term" value="C:cytosol"/>
    <property type="evidence" value="ECO:0007669"/>
    <property type="project" value="TreeGrafter"/>
</dbReference>
<dbReference type="OMA" id="ACAYDIG"/>
<keyword evidence="15" id="KW-1185">Reference proteome</keyword>
<evidence type="ECO:0000256" key="9">
    <source>
        <dbReference type="ARBA" id="ARBA00022840"/>
    </source>
</evidence>
<dbReference type="InterPro" id="IPR036043">
    <property type="entry name" value="Phosphoglycerate_kinase_sf"/>
</dbReference>
<dbReference type="OrthoDB" id="275353at2759"/>
<keyword evidence="11" id="KW-0324">Glycolysis</keyword>
<dbReference type="Pfam" id="PF00162">
    <property type="entry name" value="PGK"/>
    <property type="match status" value="1"/>
</dbReference>
<keyword evidence="6 12" id="KW-0808">Transferase</keyword>
<dbReference type="AlphaFoldDB" id="R0KSM4"/>
<dbReference type="GO" id="GO:0004618">
    <property type="term" value="F:phosphoglycerate kinase activity"/>
    <property type="evidence" value="ECO:0007669"/>
    <property type="project" value="UniProtKB-EC"/>
</dbReference>
<dbReference type="FunFam" id="3.40.50.1260:FF:000031">
    <property type="entry name" value="Phosphoglycerate kinase 1"/>
    <property type="match status" value="1"/>
</dbReference>
<dbReference type="GO" id="GO:0005524">
    <property type="term" value="F:ATP binding"/>
    <property type="evidence" value="ECO:0007669"/>
    <property type="project" value="UniProtKB-KW"/>
</dbReference>
<sequence length="341" mass="38736">MYYHWNTFRTAPQGHYTYDYSIIPIFFEIQKLIREHFDENLIYAFDTITYREHKFVMIENLRFFPEEEGKSDKQDYGFALSEFFNQNVDIVIIDAFGCLHRDAYSITKTGKPTYAGNLVMREINVGTSVIKEKLDLIILGGCKVLDKIKIIESLVNNCKTIFIVGGLTYTFLKYHFNKEVGTSVVDQNSKDTVEMIYNLAKEHNVEIYLPVDFVVSVNGNVRVVEEIPPNACAYDIGPKTIENLQKIISTHDKIFWNGTPGVFEEKAFSKGTEELVIMLAEHKEKGKVVVGGGETAACVRKFSTIDKFYHVSTGGGAFLKLLSGEQLPGVKVLLDHSSEEY</sequence>
<keyword evidence="7" id="KW-0547">Nucleotide-binding</keyword>
<dbReference type="InterPro" id="IPR001576">
    <property type="entry name" value="Phosphoglycerate_kinase"/>
</dbReference>
<dbReference type="STRING" id="578461.R0KSM4"/>
<keyword evidence="9" id="KW-0067">ATP-binding</keyword>
<dbReference type="VEuPathDB" id="MicrosporidiaDB:NBO_60g0022"/>
<dbReference type="EC" id="2.7.2.3" evidence="5 12"/>
<evidence type="ECO:0000256" key="5">
    <source>
        <dbReference type="ARBA" id="ARBA00013061"/>
    </source>
</evidence>
<dbReference type="PRINTS" id="PR00477">
    <property type="entry name" value="PHGLYCKINASE"/>
</dbReference>
<dbReference type="GO" id="GO:0006094">
    <property type="term" value="P:gluconeogenesis"/>
    <property type="evidence" value="ECO:0007669"/>
    <property type="project" value="TreeGrafter"/>
</dbReference>
<evidence type="ECO:0000256" key="1">
    <source>
        <dbReference type="ARBA" id="ARBA00000642"/>
    </source>
</evidence>
<evidence type="ECO:0000256" key="2">
    <source>
        <dbReference type="ARBA" id="ARBA00001946"/>
    </source>
</evidence>
<dbReference type="GO" id="GO:0043531">
    <property type="term" value="F:ADP binding"/>
    <property type="evidence" value="ECO:0007669"/>
    <property type="project" value="TreeGrafter"/>
</dbReference>
<evidence type="ECO:0000256" key="8">
    <source>
        <dbReference type="ARBA" id="ARBA00022777"/>
    </source>
</evidence>
<comment type="pathway">
    <text evidence="3">Carbohydrate degradation; glycolysis; pyruvate from D-glyceraldehyde 3-phosphate: step 2/5.</text>
</comment>
<dbReference type="GO" id="GO:0006096">
    <property type="term" value="P:glycolytic process"/>
    <property type="evidence" value="ECO:0007669"/>
    <property type="project" value="UniProtKB-KW"/>
</dbReference>
<comment type="cofactor">
    <cofactor evidence="2">
        <name>Mg(2+)</name>
        <dbReference type="ChEBI" id="CHEBI:18420"/>
    </cofactor>
</comment>
<name>R0KSM4_NOSB1</name>
<dbReference type="PANTHER" id="PTHR11406">
    <property type="entry name" value="PHOSPHOGLYCERATE KINASE"/>
    <property type="match status" value="1"/>
</dbReference>
<comment type="similarity">
    <text evidence="4 12">Belongs to the phosphoglycerate kinase family.</text>
</comment>
<evidence type="ECO:0000256" key="4">
    <source>
        <dbReference type="ARBA" id="ARBA00008982"/>
    </source>
</evidence>
<evidence type="ECO:0000256" key="10">
    <source>
        <dbReference type="ARBA" id="ARBA00022842"/>
    </source>
</evidence>
<comment type="catalytic activity">
    <reaction evidence="1 12">
        <text>(2R)-3-phosphoglycerate + ATP = (2R)-3-phospho-glyceroyl phosphate + ADP</text>
        <dbReference type="Rhea" id="RHEA:14801"/>
        <dbReference type="ChEBI" id="CHEBI:30616"/>
        <dbReference type="ChEBI" id="CHEBI:57604"/>
        <dbReference type="ChEBI" id="CHEBI:58272"/>
        <dbReference type="ChEBI" id="CHEBI:456216"/>
        <dbReference type="EC" id="2.7.2.3"/>
    </reaction>
</comment>
<evidence type="ECO:0000256" key="11">
    <source>
        <dbReference type="ARBA" id="ARBA00023152"/>
    </source>
</evidence>
<evidence type="ECO:0000313" key="15">
    <source>
        <dbReference type="Proteomes" id="UP000016927"/>
    </source>
</evidence>
<dbReference type="HOGENOM" id="CLU_025427_0_0_1"/>